<evidence type="ECO:0000313" key="1">
    <source>
        <dbReference type="EMBL" id="CAD7289331.1"/>
    </source>
</evidence>
<gene>
    <name evidence="1" type="ORF">LMG8286_01761</name>
</gene>
<dbReference type="EMBL" id="CAJHOE010000008">
    <property type="protein sequence ID" value="CAD7289331.1"/>
    <property type="molecule type" value="Genomic_DNA"/>
</dbReference>
<organism evidence="1 2">
    <name type="scientific">Campylobacter suis</name>
    <dbReference type="NCBI Taxonomy" id="2790657"/>
    <lineage>
        <taxon>Bacteria</taxon>
        <taxon>Pseudomonadati</taxon>
        <taxon>Campylobacterota</taxon>
        <taxon>Epsilonproteobacteria</taxon>
        <taxon>Campylobacterales</taxon>
        <taxon>Campylobacteraceae</taxon>
        <taxon>Campylobacter</taxon>
    </lineage>
</organism>
<dbReference type="InterPro" id="IPR038058">
    <property type="entry name" value="PhnH-like_sp"/>
</dbReference>
<proteinExistence type="predicted"/>
<dbReference type="Pfam" id="PF05845">
    <property type="entry name" value="PhnH"/>
    <property type="match status" value="1"/>
</dbReference>
<dbReference type="Gene3D" id="3.40.50.11310">
    <property type="entry name" value="Bacterial phosphonate metabolism protein PhnH"/>
    <property type="match status" value="1"/>
</dbReference>
<name>A0ABM8Q8M7_9BACT</name>
<keyword evidence="2" id="KW-1185">Reference proteome</keyword>
<sequence length="72" mass="8057">MIIYTCDFKASHEYTLSGPGIDGFKKARLPIEQNLIKQIMQNNATFALGNEILFLDTTSGEMMALSRTTKVE</sequence>
<dbReference type="Proteomes" id="UP000789359">
    <property type="component" value="Unassembled WGS sequence"/>
</dbReference>
<dbReference type="InterPro" id="IPR008772">
    <property type="entry name" value="Phosphonate_metab_PhnH"/>
</dbReference>
<dbReference type="SUPFAM" id="SSF159709">
    <property type="entry name" value="PhnH-like"/>
    <property type="match status" value="1"/>
</dbReference>
<reference evidence="1 2" key="1">
    <citation type="submission" date="2020-11" db="EMBL/GenBank/DDBJ databases">
        <authorList>
            <person name="Peeters C."/>
        </authorList>
    </citation>
    <scope>NUCLEOTIDE SEQUENCE [LARGE SCALE GENOMIC DNA]</scope>
    <source>
        <strain evidence="1 2">LMG 8286</strain>
    </source>
</reference>
<evidence type="ECO:0000313" key="2">
    <source>
        <dbReference type="Proteomes" id="UP000789359"/>
    </source>
</evidence>
<evidence type="ECO:0008006" key="3">
    <source>
        <dbReference type="Google" id="ProtNLM"/>
    </source>
</evidence>
<comment type="caution">
    <text evidence="1">The sequence shown here is derived from an EMBL/GenBank/DDBJ whole genome shotgun (WGS) entry which is preliminary data.</text>
</comment>
<dbReference type="RefSeq" id="WP_230057495.1">
    <property type="nucleotide sequence ID" value="NZ_CAJHOE010000008.1"/>
</dbReference>
<protein>
    <recommendedName>
        <fullName evidence="3">DUF306 domain-containing protein</fullName>
    </recommendedName>
</protein>
<accession>A0ABM8Q8M7</accession>